<protein>
    <recommendedName>
        <fullName evidence="4">DUF2415 domain-containing protein</fullName>
    </recommendedName>
</protein>
<dbReference type="STRING" id="599839.J4GIM0"/>
<accession>J4GIM0</accession>
<feature type="compositionally biased region" description="Acidic residues" evidence="1">
    <location>
        <begin position="318"/>
        <end position="334"/>
    </location>
</feature>
<dbReference type="Gene3D" id="2.130.10.10">
    <property type="entry name" value="YVTN repeat-like/Quinoprotein amine dehydrogenase"/>
    <property type="match status" value="1"/>
</dbReference>
<dbReference type="HOGENOM" id="CLU_054985_0_0_1"/>
<name>J4GIM0_9APHY</name>
<evidence type="ECO:0000313" key="3">
    <source>
        <dbReference type="Proteomes" id="UP000006352"/>
    </source>
</evidence>
<feature type="region of interest" description="Disordered" evidence="1">
    <location>
        <begin position="297"/>
        <end position="338"/>
    </location>
</feature>
<dbReference type="Proteomes" id="UP000006352">
    <property type="component" value="Unassembled WGS sequence"/>
</dbReference>
<dbReference type="InterPro" id="IPR036322">
    <property type="entry name" value="WD40_repeat_dom_sf"/>
</dbReference>
<evidence type="ECO:0008006" key="4">
    <source>
        <dbReference type="Google" id="ProtNLM"/>
    </source>
</evidence>
<dbReference type="AlphaFoldDB" id="J4GIM0"/>
<gene>
    <name evidence="2" type="ORF">FIBRA_00795</name>
</gene>
<dbReference type="SUPFAM" id="SSF50978">
    <property type="entry name" value="WD40 repeat-like"/>
    <property type="match status" value="1"/>
</dbReference>
<organism evidence="2 3">
    <name type="scientific">Fibroporia radiculosa</name>
    <dbReference type="NCBI Taxonomy" id="599839"/>
    <lineage>
        <taxon>Eukaryota</taxon>
        <taxon>Fungi</taxon>
        <taxon>Dikarya</taxon>
        <taxon>Basidiomycota</taxon>
        <taxon>Agaricomycotina</taxon>
        <taxon>Agaricomycetes</taxon>
        <taxon>Polyporales</taxon>
        <taxon>Fibroporiaceae</taxon>
        <taxon>Fibroporia</taxon>
    </lineage>
</organism>
<dbReference type="OrthoDB" id="548949at2759"/>
<dbReference type="InterPro" id="IPR015943">
    <property type="entry name" value="WD40/YVTN_repeat-like_dom_sf"/>
</dbReference>
<dbReference type="EMBL" id="HE796900">
    <property type="protein sequence ID" value="CCL98790.1"/>
    <property type="molecule type" value="Genomic_DNA"/>
</dbReference>
<sequence length="388" mass="43535">MDEERKLMLVGDDDRVKSFSWESVTPDGSRLGNPKPVHTLKASSHRGPIAILPNGRILRAGPGSALMWVIDDLEIHGPNRARIGRGKYSTRDSWRDNDDDSIELSNGSQPHGTVSFSETTLRPSMWRLHRPSGGMLFAEWNLSIKKYSCGLLDLEHGGRIATRFIGFGGFISDMSISDANLNLFATSCSDGYARLFDVRHPLPAVTLNAGSQADIYSAAYPDGIPTVFTGGHKIQQIRMWDIRAGAIVYELATGNNEVTSLAWDPKHASLYASMECPGIDRIGYHHDCRVARVPKWGVLHPQPESPTSNNPTRNKNDDDSDSEQDEDEDEDEDELGRCWPDRSYHDENYFRYCFDAGDHRLYRFAFKPNADPLKLPEYGQATLDQGYW</sequence>
<dbReference type="GeneID" id="24093701"/>
<dbReference type="InParanoid" id="J4GIM0"/>
<evidence type="ECO:0000256" key="1">
    <source>
        <dbReference type="SAM" id="MobiDB-lite"/>
    </source>
</evidence>
<dbReference type="RefSeq" id="XP_012178073.1">
    <property type="nucleotide sequence ID" value="XM_012322683.1"/>
</dbReference>
<keyword evidence="3" id="KW-1185">Reference proteome</keyword>
<reference evidence="2 3" key="1">
    <citation type="journal article" date="2012" name="Appl. Environ. Microbiol.">
        <title>Short-read sequencing for genomic analysis of the brown rot fungus Fibroporia radiculosa.</title>
        <authorList>
            <person name="Tang J.D."/>
            <person name="Perkins A.D."/>
            <person name="Sonstegard T.S."/>
            <person name="Schroeder S.G."/>
            <person name="Burgess S.C."/>
            <person name="Diehl S.V."/>
        </authorList>
    </citation>
    <scope>NUCLEOTIDE SEQUENCE [LARGE SCALE GENOMIC DNA]</scope>
    <source>
        <strain evidence="2 3">TFFH 294</strain>
    </source>
</reference>
<evidence type="ECO:0000313" key="2">
    <source>
        <dbReference type="EMBL" id="CCL98790.1"/>
    </source>
</evidence>
<proteinExistence type="predicted"/>